<feature type="domain" description="HTH tetR-type" evidence="5">
    <location>
        <begin position="12"/>
        <end position="72"/>
    </location>
</feature>
<dbReference type="InterPro" id="IPR036271">
    <property type="entry name" value="Tet_transcr_reg_TetR-rel_C_sf"/>
</dbReference>
<dbReference type="PANTHER" id="PTHR47506:SF1">
    <property type="entry name" value="HTH-TYPE TRANSCRIPTIONAL REGULATOR YJDC"/>
    <property type="match status" value="1"/>
</dbReference>
<keyword evidence="7" id="KW-1185">Reference proteome</keyword>
<dbReference type="Proteomes" id="UP000263833">
    <property type="component" value="Unassembled WGS sequence"/>
</dbReference>
<evidence type="ECO:0000259" key="5">
    <source>
        <dbReference type="PROSITE" id="PS50977"/>
    </source>
</evidence>
<sequence length="205" mass="21799">MKTKQGRGRPKQVDEAAVRQAVLNQFWDKGYAGASLSELSEAAGVSRPSLYELFGDKHAMYLASLNAVEAQLNAALTALLAGAAPIADELTDFFDAAITLYLSGSIPRGCMIMCTAPAEASSDAAIRDELATVIDQIDGAFERRFECAQSCGEILPSASAKQLAHIATATLQSIALRARAGTKETMLRSMARETIHFLTKIDSAG</sequence>
<reference evidence="7" key="1">
    <citation type="submission" date="2018-08" db="EMBL/GenBank/DDBJ databases">
        <authorList>
            <person name="Kim S.-J."/>
            <person name="Jung G.-Y."/>
        </authorList>
    </citation>
    <scope>NUCLEOTIDE SEQUENCE [LARGE SCALE GENOMIC DNA]</scope>
    <source>
        <strain evidence="7">GY_G</strain>
    </source>
</reference>
<dbReference type="AlphaFoldDB" id="A0A371BGN1"/>
<dbReference type="EMBL" id="QRGP01000001">
    <property type="protein sequence ID" value="RDV06746.1"/>
    <property type="molecule type" value="Genomic_DNA"/>
</dbReference>
<evidence type="ECO:0000256" key="2">
    <source>
        <dbReference type="ARBA" id="ARBA00023125"/>
    </source>
</evidence>
<protein>
    <submittedName>
        <fullName evidence="6">TetR/AcrR family transcriptional regulator</fullName>
    </submittedName>
</protein>
<evidence type="ECO:0000256" key="4">
    <source>
        <dbReference type="PROSITE-ProRule" id="PRU00335"/>
    </source>
</evidence>
<proteinExistence type="predicted"/>
<accession>A0A371BGN1</accession>
<dbReference type="SUPFAM" id="SSF48498">
    <property type="entry name" value="Tetracyclin repressor-like, C-terminal domain"/>
    <property type="match status" value="1"/>
</dbReference>
<dbReference type="Gene3D" id="1.10.357.10">
    <property type="entry name" value="Tetracycline Repressor, domain 2"/>
    <property type="match status" value="1"/>
</dbReference>
<dbReference type="InterPro" id="IPR009057">
    <property type="entry name" value="Homeodomain-like_sf"/>
</dbReference>
<keyword evidence="3" id="KW-0804">Transcription</keyword>
<evidence type="ECO:0000256" key="1">
    <source>
        <dbReference type="ARBA" id="ARBA00023015"/>
    </source>
</evidence>
<evidence type="ECO:0000313" key="6">
    <source>
        <dbReference type="EMBL" id="RDV06746.1"/>
    </source>
</evidence>
<dbReference type="GO" id="GO:0003677">
    <property type="term" value="F:DNA binding"/>
    <property type="evidence" value="ECO:0007669"/>
    <property type="project" value="UniProtKB-UniRule"/>
</dbReference>
<evidence type="ECO:0000313" key="7">
    <source>
        <dbReference type="Proteomes" id="UP000263833"/>
    </source>
</evidence>
<dbReference type="SUPFAM" id="SSF46689">
    <property type="entry name" value="Homeodomain-like"/>
    <property type="match status" value="1"/>
</dbReference>
<organism evidence="6 7">
    <name type="scientific">Sphingorhabdus pulchriflava</name>
    <dbReference type="NCBI Taxonomy" id="2292257"/>
    <lineage>
        <taxon>Bacteria</taxon>
        <taxon>Pseudomonadati</taxon>
        <taxon>Pseudomonadota</taxon>
        <taxon>Alphaproteobacteria</taxon>
        <taxon>Sphingomonadales</taxon>
        <taxon>Sphingomonadaceae</taxon>
        <taxon>Sphingorhabdus</taxon>
    </lineage>
</organism>
<dbReference type="Pfam" id="PF00440">
    <property type="entry name" value="TetR_N"/>
    <property type="match status" value="1"/>
</dbReference>
<dbReference type="InterPro" id="IPR001647">
    <property type="entry name" value="HTH_TetR"/>
</dbReference>
<feature type="DNA-binding region" description="H-T-H motif" evidence="4">
    <location>
        <begin position="35"/>
        <end position="54"/>
    </location>
</feature>
<dbReference type="OrthoDB" id="9795242at2"/>
<keyword evidence="2 4" id="KW-0238">DNA-binding</keyword>
<dbReference type="Pfam" id="PF16925">
    <property type="entry name" value="TetR_C_13"/>
    <property type="match status" value="1"/>
</dbReference>
<evidence type="ECO:0000256" key="3">
    <source>
        <dbReference type="ARBA" id="ARBA00023163"/>
    </source>
</evidence>
<gene>
    <name evidence="6" type="ORF">DXH95_04900</name>
</gene>
<dbReference type="Gene3D" id="1.10.10.60">
    <property type="entry name" value="Homeodomain-like"/>
    <property type="match status" value="1"/>
</dbReference>
<dbReference type="RefSeq" id="WP_115548292.1">
    <property type="nucleotide sequence ID" value="NZ_QRGP01000001.1"/>
</dbReference>
<keyword evidence="1" id="KW-0805">Transcription regulation</keyword>
<comment type="caution">
    <text evidence="6">The sequence shown here is derived from an EMBL/GenBank/DDBJ whole genome shotgun (WGS) entry which is preliminary data.</text>
</comment>
<dbReference type="PANTHER" id="PTHR47506">
    <property type="entry name" value="TRANSCRIPTIONAL REGULATORY PROTEIN"/>
    <property type="match status" value="1"/>
</dbReference>
<dbReference type="InterPro" id="IPR011075">
    <property type="entry name" value="TetR_C"/>
</dbReference>
<name>A0A371BGN1_9SPHN</name>
<dbReference type="PROSITE" id="PS50977">
    <property type="entry name" value="HTH_TETR_2"/>
    <property type="match status" value="1"/>
</dbReference>